<name>A0A017RYH8_9CLOT</name>
<dbReference type="STRING" id="1403537.Q428_01350"/>
<evidence type="ECO:0000313" key="2">
    <source>
        <dbReference type="EMBL" id="EYE89727.1"/>
    </source>
</evidence>
<organism evidence="2 3">
    <name type="scientific">Fervidicella metallireducens AeB</name>
    <dbReference type="NCBI Taxonomy" id="1403537"/>
    <lineage>
        <taxon>Bacteria</taxon>
        <taxon>Bacillati</taxon>
        <taxon>Bacillota</taxon>
        <taxon>Clostridia</taxon>
        <taxon>Eubacteriales</taxon>
        <taxon>Clostridiaceae</taxon>
        <taxon>Fervidicella</taxon>
    </lineage>
</organism>
<dbReference type="SUPFAM" id="SSF51126">
    <property type="entry name" value="Pectin lyase-like"/>
    <property type="match status" value="1"/>
</dbReference>
<keyword evidence="3" id="KW-1185">Reference proteome</keyword>
<protein>
    <recommendedName>
        <fullName evidence="1">DUF7305 domain-containing protein</fullName>
    </recommendedName>
</protein>
<dbReference type="OrthoDB" id="2588291at2"/>
<dbReference type="Pfam" id="PF23981">
    <property type="entry name" value="DUF7305"/>
    <property type="match status" value="1"/>
</dbReference>
<comment type="caution">
    <text evidence="2">The sequence shown here is derived from an EMBL/GenBank/DDBJ whole genome shotgun (WGS) entry which is preliminary data.</text>
</comment>
<dbReference type="Proteomes" id="UP000019681">
    <property type="component" value="Unassembled WGS sequence"/>
</dbReference>
<evidence type="ECO:0000259" key="1">
    <source>
        <dbReference type="Pfam" id="PF23981"/>
    </source>
</evidence>
<feature type="domain" description="DUF7305" evidence="1">
    <location>
        <begin position="245"/>
        <end position="365"/>
    </location>
</feature>
<accession>A0A017RYH8</accession>
<evidence type="ECO:0000313" key="3">
    <source>
        <dbReference type="Proteomes" id="UP000019681"/>
    </source>
</evidence>
<dbReference type="InterPro" id="IPR011050">
    <property type="entry name" value="Pectin_lyase_fold/virulence"/>
</dbReference>
<reference evidence="2 3" key="1">
    <citation type="journal article" date="2014" name="Genome Announc.">
        <title>Draft Genome Sequence of Fervidicella metallireducens Strain AeBT, an Iron-Reducing Thermoanaerobe from the Great Artesian Basin.</title>
        <authorList>
            <person name="Patel B.K."/>
        </authorList>
    </citation>
    <scope>NUCLEOTIDE SEQUENCE [LARGE SCALE GENOMIC DNA]</scope>
    <source>
        <strain evidence="2 3">AeB</strain>
    </source>
</reference>
<gene>
    <name evidence="2" type="ORF">Q428_01350</name>
</gene>
<proteinExistence type="predicted"/>
<sequence>MKKKHKGASLAIVLITSATLIILGGVLGLRVVSEVKQSVYKEKKTKAYYIARAGAAAASKWITNMNSSELDTLNSLGSQMISQPQDFGDGKFQIKINKQSEKIIIESTGMIEDGKYDNGTVKYVAEKVTAVLQKESTNTISKVETAVYGETGLYIKGKVSGDIGTSSSNAGAIEFDWGTSFNGTVYIPSGADKSKVIKVPKNFNINPVVKTFDVIPTYPKPVLPSFPENLSNKGSILLQGAQSKTIEGEGYYSNITIKSNNILTINTKSGDNIIRIGQLNVEQGHIKVTGSGRLLIYVDDFIKLKGSLNGGGDKNKVIFYCGEKGTLYITGETEINGSLYLGETNLSITGSGKVSGDIVTSGTSITITGSGLVEPKVIYAPNANIELSGSGTVKGAVIGKSVSMTGGSEIVLNGGIEIQIPIETVSQEGKATYKQIYWK</sequence>
<dbReference type="InterPro" id="IPR055729">
    <property type="entry name" value="DUF7305"/>
</dbReference>
<dbReference type="RefSeq" id="WP_035377452.1">
    <property type="nucleotide sequence ID" value="NZ_AZQP01000002.1"/>
</dbReference>
<dbReference type="EMBL" id="AZQP01000002">
    <property type="protein sequence ID" value="EYE89727.1"/>
    <property type="molecule type" value="Genomic_DNA"/>
</dbReference>
<dbReference type="AlphaFoldDB" id="A0A017RYH8"/>
<dbReference type="Gene3D" id="2.160.20.120">
    <property type="match status" value="1"/>
</dbReference>